<keyword evidence="1" id="KW-0175">Coiled coil</keyword>
<organism evidence="2 3">
    <name type="scientific">Sulfurihydrogenibium azorense (strain DSM 15241 / OCM 825 / Az-Fu1)</name>
    <dbReference type="NCBI Taxonomy" id="204536"/>
    <lineage>
        <taxon>Bacteria</taxon>
        <taxon>Pseudomonadati</taxon>
        <taxon>Aquificota</taxon>
        <taxon>Aquificia</taxon>
        <taxon>Aquificales</taxon>
        <taxon>Hydrogenothermaceae</taxon>
        <taxon>Sulfurihydrogenibium</taxon>
    </lineage>
</organism>
<gene>
    <name evidence="2" type="ordered locus">SULAZ_0256</name>
</gene>
<keyword evidence="3" id="KW-1185">Reference proteome</keyword>
<evidence type="ECO:0000256" key="1">
    <source>
        <dbReference type="SAM" id="Coils"/>
    </source>
</evidence>
<proteinExistence type="predicted"/>
<dbReference type="PANTHER" id="PTHR39550">
    <property type="entry name" value="SLL0658 PROTEIN"/>
    <property type="match status" value="1"/>
</dbReference>
<evidence type="ECO:0000313" key="2">
    <source>
        <dbReference type="EMBL" id="ACN99219.1"/>
    </source>
</evidence>
<dbReference type="HOGENOM" id="CLU_115769_0_1_0"/>
<protein>
    <recommendedName>
        <fullName evidence="4">DUF3368 domain-containing protein</fullName>
    </recommendedName>
</protein>
<feature type="coiled-coil region" evidence="1">
    <location>
        <begin position="57"/>
        <end position="88"/>
    </location>
</feature>
<evidence type="ECO:0008006" key="4">
    <source>
        <dbReference type="Google" id="ProtNLM"/>
    </source>
</evidence>
<dbReference type="KEGG" id="saf:SULAZ_0256"/>
<dbReference type="AlphaFoldDB" id="C1DT14"/>
<reference evidence="2 3" key="1">
    <citation type="journal article" date="2009" name="J. Bacteriol.">
        <title>Complete and draft genome sequences of six members of the Aquificales.</title>
        <authorList>
            <person name="Reysenbach A.L."/>
            <person name="Hamamura N."/>
            <person name="Podar M."/>
            <person name="Griffiths E."/>
            <person name="Ferreira S."/>
            <person name="Hochstein R."/>
            <person name="Heidelberg J."/>
            <person name="Johnson J."/>
            <person name="Mead D."/>
            <person name="Pohorille A."/>
            <person name="Sarmiento M."/>
            <person name="Schweighofer K."/>
            <person name="Seshadri R."/>
            <person name="Voytek M.A."/>
        </authorList>
    </citation>
    <scope>NUCLEOTIDE SEQUENCE [LARGE SCALE GENOMIC DNA]</scope>
    <source>
        <strain evidence="3">Az-Fu1 / DSM 15241 / OCM 825</strain>
    </source>
</reference>
<dbReference type="OrthoDB" id="764457at2"/>
<dbReference type="PANTHER" id="PTHR39550:SF1">
    <property type="entry name" value="SLL0658 PROTEIN"/>
    <property type="match status" value="1"/>
</dbReference>
<dbReference type="RefSeq" id="WP_012674537.1">
    <property type="nucleotide sequence ID" value="NC_012438.1"/>
</dbReference>
<dbReference type="EMBL" id="CP001229">
    <property type="protein sequence ID" value="ACN99219.1"/>
    <property type="molecule type" value="Genomic_DNA"/>
</dbReference>
<dbReference type="Pfam" id="PF11848">
    <property type="entry name" value="DUF3368"/>
    <property type="match status" value="1"/>
</dbReference>
<sequence length="160" mass="18482">MRKVVSNTTPILSFIKLNRIDILEKIYERILIPEAVFGEIQEGKNKYYIDISKEPWIEILKVENRKILEQLEKELDKGEAEAIALSLELPADLLLIDEKLGRRIAEEKGIKISGTIGILIKAKKQGIIKEVKPFIYELIEKGNYYEESFIKLILQHTGEM</sequence>
<dbReference type="STRING" id="204536.SULAZ_0256"/>
<accession>C1DT14</accession>
<dbReference type="eggNOG" id="COG2405">
    <property type="taxonomic scope" value="Bacteria"/>
</dbReference>
<name>C1DT14_SULAA</name>
<evidence type="ECO:0000313" key="3">
    <source>
        <dbReference type="Proteomes" id="UP000001369"/>
    </source>
</evidence>
<dbReference type="Proteomes" id="UP000001369">
    <property type="component" value="Chromosome"/>
</dbReference>
<dbReference type="InterPro" id="IPR021799">
    <property type="entry name" value="PIN-like_prokaryotic"/>
</dbReference>